<comment type="similarity">
    <text evidence="2">Belongs to the TrkH potassium transport family. HKT (TC 2.A.38.3) subfamily.</text>
</comment>
<evidence type="ECO:0000256" key="7">
    <source>
        <dbReference type="ARBA" id="ARBA00023136"/>
    </source>
</evidence>
<dbReference type="GO" id="GO:0030001">
    <property type="term" value="P:metal ion transport"/>
    <property type="evidence" value="ECO:0007669"/>
    <property type="project" value="UniProtKB-ARBA"/>
</dbReference>
<keyword evidence="7" id="KW-0472">Membrane</keyword>
<evidence type="ECO:0000313" key="8">
    <source>
        <dbReference type="Proteomes" id="UP000189703"/>
    </source>
</evidence>
<dbReference type="OrthoDB" id="9999863at2759"/>
<dbReference type="PANTHER" id="PTHR31064">
    <property type="entry name" value="POTASSIUM TRANSPORT PROTEIN DDB_G0292412-RELATED"/>
    <property type="match status" value="1"/>
</dbReference>
<organism evidence="8 9">
    <name type="scientific">Nelumbo nucifera</name>
    <name type="common">Sacred lotus</name>
    <dbReference type="NCBI Taxonomy" id="4432"/>
    <lineage>
        <taxon>Eukaryota</taxon>
        <taxon>Viridiplantae</taxon>
        <taxon>Streptophyta</taxon>
        <taxon>Embryophyta</taxon>
        <taxon>Tracheophyta</taxon>
        <taxon>Spermatophyta</taxon>
        <taxon>Magnoliopsida</taxon>
        <taxon>Proteales</taxon>
        <taxon>Nelumbonaceae</taxon>
        <taxon>Nelumbo</taxon>
    </lineage>
</organism>
<keyword evidence="4" id="KW-0812">Transmembrane</keyword>
<dbReference type="eggNOG" id="KOG1341">
    <property type="taxonomic scope" value="Eukaryota"/>
</dbReference>
<reference evidence="9" key="1">
    <citation type="submission" date="2025-08" db="UniProtKB">
        <authorList>
            <consortium name="RefSeq"/>
        </authorList>
    </citation>
    <scope>IDENTIFICATION</scope>
</reference>
<protein>
    <submittedName>
        <fullName evidence="9">Probable cation transporter HKT6</fullName>
    </submittedName>
</protein>
<dbReference type="OMA" id="ANFRSPF"/>
<evidence type="ECO:0000256" key="2">
    <source>
        <dbReference type="ARBA" id="ARBA00010864"/>
    </source>
</evidence>
<dbReference type="PANTHER" id="PTHR31064:SF30">
    <property type="entry name" value="HIGH-AFFINITY POTASSIUM TRANSPORT PROTEIN-RELATED"/>
    <property type="match status" value="1"/>
</dbReference>
<keyword evidence="6" id="KW-0406">Ion transport</keyword>
<dbReference type="GeneID" id="104601585"/>
<proteinExistence type="inferred from homology"/>
<evidence type="ECO:0000256" key="6">
    <source>
        <dbReference type="ARBA" id="ARBA00023065"/>
    </source>
</evidence>
<dbReference type="InterPro" id="IPR003445">
    <property type="entry name" value="Cat_transpt"/>
</dbReference>
<keyword evidence="8" id="KW-1185">Reference proteome</keyword>
<sequence>MKSFLSPSLVQFGVKSLAHLMSKILPLFTCLGRKLLSFSKSLRTLSAKLYRFLAFQVDPFWIHLFYLVSVSFLGFLGLKVFKPGNETFMPSDLNIFFMSVSATTVSSNATVEMEVFSGTQLVVFTLLMLLGGEVFTSMLGLQLSLPKYTAESEKNEIEINACHKDQPISATPFDIETQQDSTSISSSEQSKLGTRAGFNFDTGNTGELKYNSLRYLCLILLGYLICVHICGYSLIQLYMSYVQSAREILKKKRLQTVTFSVFAAISSFANCGFLPLNENMAIFRKNSGLLLIIIPQVLMGNTLFPVCLRLIIWVLWKFTHRDEFDYMLKNTSEMGYSHLFSSLPTCFLGLTALAFLLLQFVLFCILEWNSEPLDGLNSYQKLVGALFQSVNSRHAGESIFDLSVLSPPILVLYVAMMYLPAYTSFLPIEQDGQLSIKNKKGKKRRRRLMETFGSSPIAYLVIFVILICITEREKMREDPLNFSIFNIILEVISAYANVGFSTGYSCERRIKSDNYCRDASYGFCGRWSNKGKVILIIVMILGKLKNFKTKRDKTWKLSLYVHQRH</sequence>
<evidence type="ECO:0000256" key="4">
    <source>
        <dbReference type="ARBA" id="ARBA00022692"/>
    </source>
</evidence>
<dbReference type="InterPro" id="IPR051143">
    <property type="entry name" value="TrkH_K-transport"/>
</dbReference>
<keyword evidence="3" id="KW-0813">Transport</keyword>
<dbReference type="RefSeq" id="XP_010263272.2">
    <property type="nucleotide sequence ID" value="XM_010264970.2"/>
</dbReference>
<evidence type="ECO:0000256" key="1">
    <source>
        <dbReference type="ARBA" id="ARBA00004141"/>
    </source>
</evidence>
<evidence type="ECO:0000313" key="9">
    <source>
        <dbReference type="RefSeq" id="XP_010263272.2"/>
    </source>
</evidence>
<name>A0A1U8ACU9_NELNU</name>
<keyword evidence="5" id="KW-1133">Transmembrane helix</keyword>
<dbReference type="STRING" id="4432.A0A1U8ACU9"/>
<dbReference type="GO" id="GO:0005886">
    <property type="term" value="C:plasma membrane"/>
    <property type="evidence" value="ECO:0000318"/>
    <property type="project" value="GO_Central"/>
</dbReference>
<dbReference type="Pfam" id="PF02386">
    <property type="entry name" value="TrkH"/>
    <property type="match status" value="1"/>
</dbReference>
<dbReference type="Proteomes" id="UP000189703">
    <property type="component" value="Unplaced"/>
</dbReference>
<dbReference type="GO" id="GO:0008324">
    <property type="term" value="F:monoatomic cation transmembrane transporter activity"/>
    <property type="evidence" value="ECO:0000318"/>
    <property type="project" value="GO_Central"/>
</dbReference>
<gene>
    <name evidence="9" type="primary">LOC104601585</name>
</gene>
<dbReference type="AlphaFoldDB" id="A0A1U8ACU9"/>
<comment type="subcellular location">
    <subcellularLocation>
        <location evidence="1">Membrane</location>
        <topology evidence="1">Multi-pass membrane protein</topology>
    </subcellularLocation>
</comment>
<accession>A0A1U8ACU9</accession>
<dbReference type="KEGG" id="nnu:104601585"/>
<evidence type="ECO:0000256" key="5">
    <source>
        <dbReference type="ARBA" id="ARBA00022989"/>
    </source>
</evidence>
<evidence type="ECO:0000256" key="3">
    <source>
        <dbReference type="ARBA" id="ARBA00022448"/>
    </source>
</evidence>